<dbReference type="Proteomes" id="UP000632454">
    <property type="component" value="Unassembled WGS sequence"/>
</dbReference>
<organism evidence="3 4">
    <name type="scientific">Williamsia phyllosphaerae</name>
    <dbReference type="NCBI Taxonomy" id="885042"/>
    <lineage>
        <taxon>Bacteria</taxon>
        <taxon>Bacillati</taxon>
        <taxon>Actinomycetota</taxon>
        <taxon>Actinomycetes</taxon>
        <taxon>Mycobacteriales</taxon>
        <taxon>Nocardiaceae</taxon>
        <taxon>Williamsia</taxon>
    </lineage>
</organism>
<evidence type="ECO:0008006" key="5">
    <source>
        <dbReference type="Google" id="ProtNLM"/>
    </source>
</evidence>
<gene>
    <name evidence="3" type="ORF">GCM10007298_28400</name>
</gene>
<name>A0ABQ1V005_9NOCA</name>
<feature type="domain" description="Glycosyltransferase family 28 N-terminal" evidence="1">
    <location>
        <begin position="4"/>
        <end position="97"/>
    </location>
</feature>
<evidence type="ECO:0000313" key="4">
    <source>
        <dbReference type="Proteomes" id="UP000632454"/>
    </source>
</evidence>
<dbReference type="Pfam" id="PF06722">
    <property type="entry name" value="EryCIII-like_C"/>
    <property type="match status" value="1"/>
</dbReference>
<protein>
    <recommendedName>
        <fullName evidence="5">Glycosyltransferase</fullName>
    </recommendedName>
</protein>
<sequence length="431" mass="45347">MKLALSFYGSRGDIQPGVCLGHELTRRGHTVTMLVPPNYVGFAASMGLAALPIGLDSESYWDSDRSRELLATRNPVRKLRLAQQQVAEGFARFDADLAETVTDLAADAGVDGLISGPLGQERIHALAEHLAVPMATMRFCAMSENGVVGAIPSSRTLPAAVNRASWRTADAITWTFGKGPENRFRARLGLPAARHRLTHRLQREAVLQIQAYDPVFFPGLNQEWGADRPLVGFLDLPVDERAAVGEEVAGDGPLSTWLETGPPPVYISFGSAPLSDPERVHTAIRDTARVLRIRALVGARGGSEGVGVGTDDVFVAGAMNHATVLPRCRAAVHHGGAGTTAATVRAGLPTMVASAGADQAHWGAAVTRLGIGTSTRLSTLDTATLTDGLAVLLRPDTIRRAEAVGAQMIAPADAAAAAAKAVESAFARVTV</sequence>
<evidence type="ECO:0000259" key="1">
    <source>
        <dbReference type="Pfam" id="PF03033"/>
    </source>
</evidence>
<dbReference type="EMBL" id="BMCS01000002">
    <property type="protein sequence ID" value="GGF30853.1"/>
    <property type="molecule type" value="Genomic_DNA"/>
</dbReference>
<dbReference type="RefSeq" id="WP_188490636.1">
    <property type="nucleotide sequence ID" value="NZ_BMCS01000002.1"/>
</dbReference>
<feature type="domain" description="Erythromycin biosynthesis protein CIII-like C-terminal" evidence="2">
    <location>
        <begin position="311"/>
        <end position="405"/>
    </location>
</feature>
<evidence type="ECO:0000313" key="3">
    <source>
        <dbReference type="EMBL" id="GGF30853.1"/>
    </source>
</evidence>
<proteinExistence type="predicted"/>
<keyword evidence="4" id="KW-1185">Reference proteome</keyword>
<reference evidence="4" key="1">
    <citation type="journal article" date="2019" name="Int. J. Syst. Evol. Microbiol.">
        <title>The Global Catalogue of Microorganisms (GCM) 10K type strain sequencing project: providing services to taxonomists for standard genome sequencing and annotation.</title>
        <authorList>
            <consortium name="The Broad Institute Genomics Platform"/>
            <consortium name="The Broad Institute Genome Sequencing Center for Infectious Disease"/>
            <person name="Wu L."/>
            <person name="Ma J."/>
        </authorList>
    </citation>
    <scope>NUCLEOTIDE SEQUENCE [LARGE SCALE GENOMIC DNA]</scope>
    <source>
        <strain evidence="4">CCM 7855</strain>
    </source>
</reference>
<evidence type="ECO:0000259" key="2">
    <source>
        <dbReference type="Pfam" id="PF06722"/>
    </source>
</evidence>
<dbReference type="InterPro" id="IPR004276">
    <property type="entry name" value="GlycoTrans_28_N"/>
</dbReference>
<comment type="caution">
    <text evidence="3">The sequence shown here is derived from an EMBL/GenBank/DDBJ whole genome shotgun (WGS) entry which is preliminary data.</text>
</comment>
<dbReference type="PANTHER" id="PTHR48050:SF13">
    <property type="entry name" value="STEROL 3-BETA-GLUCOSYLTRANSFERASE UGT80A2"/>
    <property type="match status" value="1"/>
</dbReference>
<dbReference type="SUPFAM" id="SSF53756">
    <property type="entry name" value="UDP-Glycosyltransferase/glycogen phosphorylase"/>
    <property type="match status" value="1"/>
</dbReference>
<dbReference type="Gene3D" id="3.40.50.2000">
    <property type="entry name" value="Glycogen Phosphorylase B"/>
    <property type="match status" value="2"/>
</dbReference>
<dbReference type="InterPro" id="IPR050426">
    <property type="entry name" value="Glycosyltransferase_28"/>
</dbReference>
<dbReference type="Pfam" id="PF03033">
    <property type="entry name" value="Glyco_transf_28"/>
    <property type="match status" value="1"/>
</dbReference>
<dbReference type="PANTHER" id="PTHR48050">
    <property type="entry name" value="STEROL 3-BETA-GLUCOSYLTRANSFERASE"/>
    <property type="match status" value="1"/>
</dbReference>
<dbReference type="InterPro" id="IPR010610">
    <property type="entry name" value="EryCIII-like_C"/>
</dbReference>
<dbReference type="InterPro" id="IPR002213">
    <property type="entry name" value="UDP_glucos_trans"/>
</dbReference>
<accession>A0ABQ1V005</accession>
<dbReference type="CDD" id="cd03784">
    <property type="entry name" value="GT1_Gtf-like"/>
    <property type="match status" value="1"/>
</dbReference>